<feature type="active site" description="Proton donor; for catalytic activity" evidence="9">
    <location>
        <position position="93"/>
    </location>
</feature>
<dbReference type="GO" id="GO:0005829">
    <property type="term" value="C:cytosol"/>
    <property type="evidence" value="ECO:0007669"/>
    <property type="project" value="TreeGrafter"/>
</dbReference>
<evidence type="ECO:0000313" key="10">
    <source>
        <dbReference type="EMBL" id="MBB4865114.1"/>
    </source>
</evidence>
<evidence type="ECO:0000256" key="3">
    <source>
        <dbReference type="ARBA" id="ARBA00023066"/>
    </source>
</evidence>
<feature type="chain" id="PRO_5031646417" description="S-adenosylmethionine decarboxylase beta chain" evidence="9">
    <location>
        <begin position="1"/>
        <end position="72"/>
    </location>
</feature>
<evidence type="ECO:0000256" key="4">
    <source>
        <dbReference type="ARBA" id="ARBA00023115"/>
    </source>
</evidence>
<keyword evidence="5 9" id="KW-0865">Zymogen</keyword>
<comment type="function">
    <text evidence="9">Catalyzes the decarboxylation of S-adenosylmethionine to S-adenosylmethioninamine (dcAdoMet), the propylamine donor required for the synthesis of the polyamines spermine and spermidine from the diamine putrescine.</text>
</comment>
<keyword evidence="2 9" id="KW-0068">Autocatalytic cleavage</keyword>
<comment type="PTM">
    <text evidence="9">Is synthesized initially as an inactive proenzyme. Formation of the active enzyme involves a self-maturation process in which the active site pyruvoyl group is generated from an internal serine residue via an autocatalytic post-translational modification. Two non-identical subunits are generated from the proenzyme in this reaction, and the pyruvate is formed at the N-terminus of the alpha chain, which is derived from the carboxyl end of the proenzyme. The post-translation cleavage follows an unusual pathway, termed non-hydrolytic serinolysis, in which the side chain hydroxyl group of the serine supplies its oxygen atom to form the C-terminus of the beta chain, while the remainder of the serine residue undergoes an oxidative deamination to produce ammonia and the pyruvoyl group blocking the N-terminus of the alpha chain.</text>
</comment>
<evidence type="ECO:0000313" key="11">
    <source>
        <dbReference type="Proteomes" id="UP000566995"/>
    </source>
</evidence>
<comment type="similarity">
    <text evidence="9">Belongs to the prokaryotic AdoMetDC family. Type 1 subfamily.</text>
</comment>
<dbReference type="EC" id="4.1.1.50" evidence="9"/>
<sequence>MAIQPLRLDPVTVLGKQLIIELFDCIDRRFDDLQWIEDSMLDAARQANATIITSAFHKFSPVGISGVVVIAESHLAIHTWPEYGYAAVDIFTCGEVLDGAKAVQVLNERLGSQHHLISHMDRGLGGHRLGQLCRNLSGHGAMDEQNPVPNCVMCQSKGAA</sequence>
<keyword evidence="8 9" id="KW-0670">Pyruvate</keyword>
<dbReference type="RefSeq" id="WP_184592227.1">
    <property type="nucleotide sequence ID" value="NZ_JACHLI010000016.1"/>
</dbReference>
<dbReference type="InterPro" id="IPR003826">
    <property type="entry name" value="AdoMetDC_fam_prok"/>
</dbReference>
<reference evidence="10 11" key="1">
    <citation type="submission" date="2020-08" db="EMBL/GenBank/DDBJ databases">
        <title>Functional genomics of gut bacteria from endangered species of beetles.</title>
        <authorList>
            <person name="Carlos-Shanley C."/>
        </authorList>
    </citation>
    <scope>NUCLEOTIDE SEQUENCE [LARGE SCALE GENOMIC DNA]</scope>
    <source>
        <strain evidence="10 11">S00179</strain>
    </source>
</reference>
<dbReference type="PANTHER" id="PTHR33866">
    <property type="entry name" value="S-ADENOSYLMETHIONINE DECARBOXYLASE PROENZYME"/>
    <property type="match status" value="1"/>
</dbReference>
<proteinExistence type="inferred from homology"/>
<feature type="modified residue" description="Pyruvic acid (Ser); by autocatalysis" evidence="9">
    <location>
        <position position="73"/>
    </location>
</feature>
<feature type="chain" id="PRO_5031646418" description="S-adenosylmethionine decarboxylase alpha chain" evidence="9">
    <location>
        <begin position="73"/>
        <end position="160"/>
    </location>
</feature>
<protein>
    <recommendedName>
        <fullName evidence="9">S-adenosylmethionine decarboxylase proenzyme</fullName>
        <shortName evidence="9">AdoMetDC</shortName>
        <shortName evidence="9">SAMDC</shortName>
        <ecNumber evidence="9">4.1.1.50</ecNumber>
    </recommendedName>
    <component>
        <recommendedName>
            <fullName evidence="9">S-adenosylmethionine decarboxylase beta chain</fullName>
        </recommendedName>
    </component>
    <component>
        <recommendedName>
            <fullName evidence="9">S-adenosylmethionine decarboxylase alpha chain</fullName>
        </recommendedName>
    </component>
</protein>
<evidence type="ECO:0000256" key="7">
    <source>
        <dbReference type="ARBA" id="ARBA00023270"/>
    </source>
</evidence>
<comment type="catalytic activity">
    <reaction evidence="9">
        <text>S-adenosyl-L-methionine + H(+) = S-adenosyl 3-(methylsulfanyl)propylamine + CO2</text>
        <dbReference type="Rhea" id="RHEA:15981"/>
        <dbReference type="ChEBI" id="CHEBI:15378"/>
        <dbReference type="ChEBI" id="CHEBI:16526"/>
        <dbReference type="ChEBI" id="CHEBI:57443"/>
        <dbReference type="ChEBI" id="CHEBI:59789"/>
        <dbReference type="EC" id="4.1.1.50"/>
    </reaction>
</comment>
<feature type="active site" description="Proton acceptor; for processing activity" evidence="9">
    <location>
        <position position="78"/>
    </location>
</feature>
<keyword evidence="4 9" id="KW-0620">Polyamine biosynthesis</keyword>
<keyword evidence="6 9" id="KW-0456">Lyase</keyword>
<dbReference type="Proteomes" id="UP000566995">
    <property type="component" value="Unassembled WGS sequence"/>
</dbReference>
<evidence type="ECO:0000256" key="9">
    <source>
        <dbReference type="HAMAP-Rule" id="MF_00464"/>
    </source>
</evidence>
<comment type="pathway">
    <text evidence="9">Amine and polyamine biosynthesis; S-adenosylmethioninamine biosynthesis; S-adenosylmethioninamine from S-adenosyl-L-methionine: step 1/1.</text>
</comment>
<dbReference type="SUPFAM" id="SSF56276">
    <property type="entry name" value="S-adenosylmethionine decarboxylase"/>
    <property type="match status" value="1"/>
</dbReference>
<dbReference type="Pfam" id="PF02675">
    <property type="entry name" value="AdoMet_dc"/>
    <property type="match status" value="1"/>
</dbReference>
<keyword evidence="9" id="KW-0949">S-adenosyl-L-methionine</keyword>
<gene>
    <name evidence="9" type="primary">speH</name>
    <name evidence="10" type="ORF">HNP46_003990</name>
</gene>
<comment type="caution">
    <text evidence="10">The sequence shown here is derived from an EMBL/GenBank/DDBJ whole genome shotgun (WGS) entry which is preliminary data.</text>
</comment>
<dbReference type="GO" id="GO:0004014">
    <property type="term" value="F:adenosylmethionine decarboxylase activity"/>
    <property type="evidence" value="ECO:0007669"/>
    <property type="project" value="UniProtKB-UniRule"/>
</dbReference>
<comment type="subunit">
    <text evidence="9">Heterotetramer of two alpha and two beta chains arranged as a dimer of alpha/beta heterodimers.</text>
</comment>
<evidence type="ECO:0000256" key="5">
    <source>
        <dbReference type="ARBA" id="ARBA00023145"/>
    </source>
</evidence>
<dbReference type="EMBL" id="JACHLI010000016">
    <property type="protein sequence ID" value="MBB4865114.1"/>
    <property type="molecule type" value="Genomic_DNA"/>
</dbReference>
<accession>A0A7W7P2U8</accession>
<dbReference type="InterPro" id="IPR017716">
    <property type="entry name" value="S-AdoMet_deCOase_pro-enz"/>
</dbReference>
<dbReference type="AlphaFoldDB" id="A0A7W7P2U8"/>
<organism evidence="10 11">
    <name type="scientific">Pseudomonas nitroreducens</name>
    <dbReference type="NCBI Taxonomy" id="46680"/>
    <lineage>
        <taxon>Bacteria</taxon>
        <taxon>Pseudomonadati</taxon>
        <taxon>Pseudomonadota</taxon>
        <taxon>Gammaproteobacteria</taxon>
        <taxon>Pseudomonadales</taxon>
        <taxon>Pseudomonadaceae</taxon>
        <taxon>Pseudomonas</taxon>
    </lineage>
</organism>
<dbReference type="UniPathway" id="UPA00331">
    <property type="reaction ID" value="UER00451"/>
</dbReference>
<keyword evidence="1 9" id="KW-0210">Decarboxylase</keyword>
<comment type="cofactor">
    <cofactor evidence="9">
        <name>pyruvate</name>
        <dbReference type="ChEBI" id="CHEBI:15361"/>
    </cofactor>
    <text evidence="9">Binds 1 pyruvoyl group covalently per subunit.</text>
</comment>
<dbReference type="GO" id="GO:0008295">
    <property type="term" value="P:spermidine biosynthetic process"/>
    <property type="evidence" value="ECO:0007669"/>
    <property type="project" value="UniProtKB-UniRule"/>
</dbReference>
<evidence type="ECO:0000256" key="6">
    <source>
        <dbReference type="ARBA" id="ARBA00023239"/>
    </source>
</evidence>
<evidence type="ECO:0000256" key="2">
    <source>
        <dbReference type="ARBA" id="ARBA00022813"/>
    </source>
</evidence>
<evidence type="ECO:0000256" key="1">
    <source>
        <dbReference type="ARBA" id="ARBA00022793"/>
    </source>
</evidence>
<dbReference type="Gene3D" id="3.60.90.10">
    <property type="entry name" value="S-adenosylmethionine decarboxylase"/>
    <property type="match status" value="1"/>
</dbReference>
<dbReference type="NCBIfam" id="TIGR03330">
    <property type="entry name" value="SAM_DCase_Bsu"/>
    <property type="match status" value="1"/>
</dbReference>
<name>A0A7W7P2U8_PSENT</name>
<keyword evidence="7 9" id="KW-0704">Schiff base</keyword>
<dbReference type="HAMAP" id="MF_00464">
    <property type="entry name" value="AdoMetDC_1"/>
    <property type="match status" value="1"/>
</dbReference>
<evidence type="ECO:0000256" key="8">
    <source>
        <dbReference type="ARBA" id="ARBA00023317"/>
    </source>
</evidence>
<dbReference type="PANTHER" id="PTHR33866:SF2">
    <property type="entry name" value="S-ADENOSYLMETHIONINE DECARBOXYLASE PROENZYME"/>
    <property type="match status" value="1"/>
</dbReference>
<dbReference type="InterPro" id="IPR016067">
    <property type="entry name" value="S-AdoMet_deCO2ase_core"/>
</dbReference>
<feature type="site" description="Cleavage (non-hydrolytic); by autolysis" evidence="9">
    <location>
        <begin position="72"/>
        <end position="73"/>
    </location>
</feature>
<keyword evidence="3 9" id="KW-0745">Spermidine biosynthesis</keyword>
<feature type="active site" description="Schiff-base intermediate with substrate; via pyruvic acid" evidence="9">
    <location>
        <position position="73"/>
    </location>
</feature>